<dbReference type="AlphaFoldDB" id="A0A5J5C6U3"/>
<feature type="compositionally biased region" description="Basic and acidic residues" evidence="1">
    <location>
        <begin position="91"/>
        <end position="106"/>
    </location>
</feature>
<reference evidence="2 3" key="1">
    <citation type="submission" date="2019-09" db="EMBL/GenBank/DDBJ databases">
        <title>A chromosome-level genome assembly of the Chinese tupelo Nyssa sinensis.</title>
        <authorList>
            <person name="Yang X."/>
            <person name="Kang M."/>
            <person name="Yang Y."/>
            <person name="Xiong H."/>
            <person name="Wang M."/>
            <person name="Zhang Z."/>
            <person name="Wang Z."/>
            <person name="Wu H."/>
            <person name="Ma T."/>
            <person name="Liu J."/>
            <person name="Xi Z."/>
        </authorList>
    </citation>
    <scope>NUCLEOTIDE SEQUENCE [LARGE SCALE GENOMIC DNA]</scope>
    <source>
        <strain evidence="2">J267</strain>
        <tissue evidence="2">Leaf</tissue>
    </source>
</reference>
<dbReference type="Proteomes" id="UP000325577">
    <property type="component" value="Linkage Group LG0"/>
</dbReference>
<keyword evidence="3" id="KW-1185">Reference proteome</keyword>
<name>A0A5J5C6U3_9ASTE</name>
<accession>A0A5J5C6U3</accession>
<gene>
    <name evidence="2" type="ORF">F0562_001292</name>
</gene>
<evidence type="ECO:0000256" key="1">
    <source>
        <dbReference type="SAM" id="MobiDB-lite"/>
    </source>
</evidence>
<sequence length="121" mass="13223">MRTEVGQLWDNERMCSHGHIEGLGPILSNGLWATKEKNGEGQLKIVQEGAPGLCQRSKYRQMGGWAKLNKNGKAQAQVQELSNKASTMSADGRDKGKAAAEAEHYSDVPMINRGCHTEKEG</sequence>
<evidence type="ECO:0000313" key="3">
    <source>
        <dbReference type="Proteomes" id="UP000325577"/>
    </source>
</evidence>
<evidence type="ECO:0000313" key="2">
    <source>
        <dbReference type="EMBL" id="KAA8549690.1"/>
    </source>
</evidence>
<organism evidence="2 3">
    <name type="scientific">Nyssa sinensis</name>
    <dbReference type="NCBI Taxonomy" id="561372"/>
    <lineage>
        <taxon>Eukaryota</taxon>
        <taxon>Viridiplantae</taxon>
        <taxon>Streptophyta</taxon>
        <taxon>Embryophyta</taxon>
        <taxon>Tracheophyta</taxon>
        <taxon>Spermatophyta</taxon>
        <taxon>Magnoliopsida</taxon>
        <taxon>eudicotyledons</taxon>
        <taxon>Gunneridae</taxon>
        <taxon>Pentapetalae</taxon>
        <taxon>asterids</taxon>
        <taxon>Cornales</taxon>
        <taxon>Nyssaceae</taxon>
        <taxon>Nyssa</taxon>
    </lineage>
</organism>
<proteinExistence type="predicted"/>
<dbReference type="EMBL" id="CM018031">
    <property type="protein sequence ID" value="KAA8549690.1"/>
    <property type="molecule type" value="Genomic_DNA"/>
</dbReference>
<protein>
    <submittedName>
        <fullName evidence="2">Uncharacterized protein</fullName>
    </submittedName>
</protein>
<feature type="region of interest" description="Disordered" evidence="1">
    <location>
        <begin position="81"/>
        <end position="121"/>
    </location>
</feature>